<accession>A0A3D9RLL0</accession>
<evidence type="ECO:0000313" key="2">
    <source>
        <dbReference type="Proteomes" id="UP000256429"/>
    </source>
</evidence>
<sequence length="157" mass="17763">MYKIFVNCNRLAIKPYFITMRKLFLLFVLTSFFSCEKNETNDILPDISFNVTVNLNLPQYIDLQVPSGWTYTNGAIQGIIIQNTGIGNPPYKAFERACPNYDCSTPMIFDGSLKLKCSCDNSEYSIYDGSPQTSGNSHFAREYRVTKSGSTLNITNF</sequence>
<comment type="caution">
    <text evidence="1">The sequence shown here is derived from an EMBL/GenBank/DDBJ whole genome shotgun (WGS) entry which is preliminary data.</text>
</comment>
<gene>
    <name evidence="1" type="ORF">BX611_2306</name>
</gene>
<reference evidence="1 2" key="1">
    <citation type="submission" date="2018-08" db="EMBL/GenBank/DDBJ databases">
        <title>Genomic Encyclopedia of Type Strains, Phase III (KMG-III): the genomes of soil and plant-associated and newly described type strains.</title>
        <authorList>
            <person name="Whitman W."/>
        </authorList>
    </citation>
    <scope>NUCLEOTIDE SEQUENCE [LARGE SCALE GENOMIC DNA]</scope>
    <source>
        <strain evidence="1 2">325-5</strain>
    </source>
</reference>
<evidence type="ECO:0008006" key="3">
    <source>
        <dbReference type="Google" id="ProtNLM"/>
    </source>
</evidence>
<dbReference type="AlphaFoldDB" id="A0A3D9RLL0"/>
<keyword evidence="2" id="KW-1185">Reference proteome</keyword>
<dbReference type="Proteomes" id="UP000256429">
    <property type="component" value="Unassembled WGS sequence"/>
</dbReference>
<dbReference type="EMBL" id="QTTQ01000011">
    <property type="protein sequence ID" value="REE80657.1"/>
    <property type="molecule type" value="Genomic_DNA"/>
</dbReference>
<evidence type="ECO:0000313" key="1">
    <source>
        <dbReference type="EMBL" id="REE80657.1"/>
    </source>
</evidence>
<name>A0A3D9RLL0_9FLAO</name>
<proteinExistence type="predicted"/>
<organism evidence="1 2">
    <name type="scientific">Lutibacter oceani</name>
    <dbReference type="NCBI Taxonomy" id="1853311"/>
    <lineage>
        <taxon>Bacteria</taxon>
        <taxon>Pseudomonadati</taxon>
        <taxon>Bacteroidota</taxon>
        <taxon>Flavobacteriia</taxon>
        <taxon>Flavobacteriales</taxon>
        <taxon>Flavobacteriaceae</taxon>
        <taxon>Lutibacter</taxon>
    </lineage>
</organism>
<dbReference type="PROSITE" id="PS51257">
    <property type="entry name" value="PROKAR_LIPOPROTEIN"/>
    <property type="match status" value="1"/>
</dbReference>
<protein>
    <recommendedName>
        <fullName evidence="3">Nitrite reductase/ring-hydroxylating ferredoxin subunit</fullName>
    </recommendedName>
</protein>